<sequence>MNRSKLTLKLIFSTFVFGILLSAPDSAHAVNGWDSKYWGGALCVPYGNTPHADYSVRGDGIQNINAGHDRWVVCALTRDSEDAMGPQGSASIEISGTRAAAGSIDCMLTKGDAYMPPMTTLVRSTPYWTGIWSVSFATADLYSSGSATLTVTCRLPPKAQLTRVRISENNSTGPEAIP</sequence>
<organism evidence="2 3">
    <name type="scientific">Luteimonas galliterrae</name>
    <dbReference type="NCBI Taxonomy" id="2940486"/>
    <lineage>
        <taxon>Bacteria</taxon>
        <taxon>Pseudomonadati</taxon>
        <taxon>Pseudomonadota</taxon>
        <taxon>Gammaproteobacteria</taxon>
        <taxon>Lysobacterales</taxon>
        <taxon>Lysobacteraceae</taxon>
        <taxon>Luteimonas</taxon>
    </lineage>
</organism>
<gene>
    <name evidence="2" type="ORF">M2650_09460</name>
</gene>
<evidence type="ECO:0000313" key="2">
    <source>
        <dbReference type="EMBL" id="MCL1634857.1"/>
    </source>
</evidence>
<name>A0ABT0MJ01_9GAMM</name>
<dbReference type="Proteomes" id="UP001431217">
    <property type="component" value="Unassembled WGS sequence"/>
</dbReference>
<evidence type="ECO:0000313" key="3">
    <source>
        <dbReference type="Proteomes" id="UP001431217"/>
    </source>
</evidence>
<feature type="signal peptide" evidence="1">
    <location>
        <begin position="1"/>
        <end position="29"/>
    </location>
</feature>
<reference evidence="2 3" key="1">
    <citation type="submission" date="2022-05" db="EMBL/GenBank/DDBJ databases">
        <title>Luteimonas sp. SX5, whole genome shotgun sequencing project.</title>
        <authorList>
            <person name="Zhao G."/>
            <person name="Shen L."/>
        </authorList>
    </citation>
    <scope>NUCLEOTIDE SEQUENCE [LARGE SCALE GENOMIC DNA]</scope>
    <source>
        <strain evidence="2 3">SX5</strain>
    </source>
</reference>
<protein>
    <recommendedName>
        <fullName evidence="4">Secreted protein</fullName>
    </recommendedName>
</protein>
<proteinExistence type="predicted"/>
<accession>A0ABT0MJ01</accession>
<evidence type="ECO:0000256" key="1">
    <source>
        <dbReference type="SAM" id="SignalP"/>
    </source>
</evidence>
<keyword evidence="3" id="KW-1185">Reference proteome</keyword>
<feature type="chain" id="PRO_5047529041" description="Secreted protein" evidence="1">
    <location>
        <begin position="30"/>
        <end position="178"/>
    </location>
</feature>
<evidence type="ECO:0008006" key="4">
    <source>
        <dbReference type="Google" id="ProtNLM"/>
    </source>
</evidence>
<comment type="caution">
    <text evidence="2">The sequence shown here is derived from an EMBL/GenBank/DDBJ whole genome shotgun (WGS) entry which is preliminary data.</text>
</comment>
<dbReference type="EMBL" id="JAMBEP010000001">
    <property type="protein sequence ID" value="MCL1634857.1"/>
    <property type="molecule type" value="Genomic_DNA"/>
</dbReference>
<keyword evidence="1" id="KW-0732">Signal</keyword>
<dbReference type="RefSeq" id="WP_249473628.1">
    <property type="nucleotide sequence ID" value="NZ_JAMBEP010000001.1"/>
</dbReference>